<dbReference type="AlphaFoldDB" id="A0AAD1WLJ9"/>
<evidence type="ECO:0000313" key="1">
    <source>
        <dbReference type="EMBL" id="CAH2312666.1"/>
    </source>
</evidence>
<reference evidence="1" key="1">
    <citation type="submission" date="2022-03" db="EMBL/GenBank/DDBJ databases">
        <authorList>
            <person name="Alioto T."/>
            <person name="Alioto T."/>
            <person name="Gomez Garrido J."/>
        </authorList>
    </citation>
    <scope>NUCLEOTIDE SEQUENCE</scope>
</reference>
<sequence length="88" mass="9887">MSYRYEGAAYNEEVKRQLTRYGPDPSAETIMATMHELDAENRAAHLFELKLHAILGRFKNKGHIPGVGTVGPTPHIEHFQLHFVGSLS</sequence>
<dbReference type="Proteomes" id="UP001295444">
    <property type="component" value="Chromosome 08"/>
</dbReference>
<gene>
    <name evidence="1" type="ORF">PECUL_23A034284</name>
</gene>
<organism evidence="1 2">
    <name type="scientific">Pelobates cultripes</name>
    <name type="common">Western spadefoot toad</name>
    <dbReference type="NCBI Taxonomy" id="61616"/>
    <lineage>
        <taxon>Eukaryota</taxon>
        <taxon>Metazoa</taxon>
        <taxon>Chordata</taxon>
        <taxon>Craniata</taxon>
        <taxon>Vertebrata</taxon>
        <taxon>Euteleostomi</taxon>
        <taxon>Amphibia</taxon>
        <taxon>Batrachia</taxon>
        <taxon>Anura</taxon>
        <taxon>Pelobatoidea</taxon>
        <taxon>Pelobatidae</taxon>
        <taxon>Pelobates</taxon>
    </lineage>
</organism>
<feature type="non-terminal residue" evidence="1">
    <location>
        <position position="88"/>
    </location>
</feature>
<accession>A0AAD1WLJ9</accession>
<proteinExistence type="predicted"/>
<name>A0AAD1WLJ9_PELCU</name>
<keyword evidence="2" id="KW-1185">Reference proteome</keyword>
<evidence type="ECO:0000313" key="2">
    <source>
        <dbReference type="Proteomes" id="UP001295444"/>
    </source>
</evidence>
<protein>
    <submittedName>
        <fullName evidence="1">Uncharacterized protein</fullName>
    </submittedName>
</protein>
<dbReference type="EMBL" id="OW240919">
    <property type="protein sequence ID" value="CAH2312666.1"/>
    <property type="molecule type" value="Genomic_DNA"/>
</dbReference>